<comment type="caution">
    <text evidence="1">The sequence shown here is derived from an EMBL/GenBank/DDBJ whole genome shotgun (WGS) entry which is preliminary data.</text>
</comment>
<sequence length="322" mass="36414">MNLEEYKNEIGNILETMALNGGNEEVLSKISQSKGSIEDYYAAHYTRAHTPRKMLKSSNDNMMLQFDGDYMNDPEEGRYLVDVMISAAENCTHQHKSKFIEKLTALRNSNLLYSAYKQATFLSCWTIIKVKKGSEEEADSLNHWRFYGDDGKGACIMVPLSNLLSIFNKSLYKVSYGIESRGGGEKSNDRAVKKLENAFQLRLNNLRKSLPNAIIDFSEVIKETHPLLFLFKSSDYSAEEEVRSIVHKADYSSKSDVLFMGNEENPDVPKKAYIKGNPGLICNNSIIFFGPKADEKFAIETMGLACELGIDLKVFISNKPYR</sequence>
<evidence type="ECO:0000313" key="2">
    <source>
        <dbReference type="Proteomes" id="UP001567350"/>
    </source>
</evidence>
<dbReference type="EMBL" id="JBGJLR010000004">
    <property type="protein sequence ID" value="MEZ2738888.1"/>
    <property type="molecule type" value="Genomic_DNA"/>
</dbReference>
<gene>
    <name evidence="1" type="ORF">ACBP88_05315</name>
</gene>
<proteinExistence type="predicted"/>
<name>A0ABV4IAK6_9BURK</name>
<organism evidence="1 2">
    <name type="scientific">Comamonas jiangduensis</name>
    <dbReference type="NCBI Taxonomy" id="1194168"/>
    <lineage>
        <taxon>Bacteria</taxon>
        <taxon>Pseudomonadati</taxon>
        <taxon>Pseudomonadota</taxon>
        <taxon>Betaproteobacteria</taxon>
        <taxon>Burkholderiales</taxon>
        <taxon>Comamonadaceae</taxon>
        <taxon>Comamonas</taxon>
    </lineage>
</organism>
<keyword evidence="2" id="KW-1185">Reference proteome</keyword>
<dbReference type="InterPro" id="IPR021352">
    <property type="entry name" value="DUF2971"/>
</dbReference>
<evidence type="ECO:0000313" key="1">
    <source>
        <dbReference type="EMBL" id="MEZ2738888.1"/>
    </source>
</evidence>
<dbReference type="RefSeq" id="WP_370891154.1">
    <property type="nucleotide sequence ID" value="NZ_JBGJLR010000004.1"/>
</dbReference>
<dbReference type="Pfam" id="PF11185">
    <property type="entry name" value="DUF2971"/>
    <property type="match status" value="1"/>
</dbReference>
<protein>
    <submittedName>
        <fullName evidence="1">DUF2971 domain-containing protein</fullName>
    </submittedName>
</protein>
<accession>A0ABV4IAK6</accession>
<reference evidence="1 2" key="1">
    <citation type="submission" date="2024-08" db="EMBL/GenBank/DDBJ databases">
        <authorList>
            <person name="Feng Z."/>
            <person name="Ronholm J."/>
        </authorList>
    </citation>
    <scope>NUCLEOTIDE SEQUENCE [LARGE SCALE GENOMIC DNA]</scope>
    <source>
        <strain evidence="1 2">4-AB0-8</strain>
    </source>
</reference>
<dbReference type="Proteomes" id="UP001567350">
    <property type="component" value="Unassembled WGS sequence"/>
</dbReference>